<accession>A0ACC2SKW1</accession>
<evidence type="ECO:0000313" key="2">
    <source>
        <dbReference type="Proteomes" id="UP001165960"/>
    </source>
</evidence>
<reference evidence="1" key="1">
    <citation type="submission" date="2022-04" db="EMBL/GenBank/DDBJ databases">
        <title>Genome of the entomopathogenic fungus Entomophthora muscae.</title>
        <authorList>
            <person name="Elya C."/>
            <person name="Lovett B.R."/>
            <person name="Lee E."/>
            <person name="Macias A.M."/>
            <person name="Hajek A.E."/>
            <person name="De Bivort B.L."/>
            <person name="Kasson M.T."/>
            <person name="De Fine Licht H.H."/>
            <person name="Stajich J.E."/>
        </authorList>
    </citation>
    <scope>NUCLEOTIDE SEQUENCE</scope>
    <source>
        <strain evidence="1">Berkeley</strain>
    </source>
</reference>
<name>A0ACC2SKW1_9FUNG</name>
<proteinExistence type="predicted"/>
<dbReference type="Proteomes" id="UP001165960">
    <property type="component" value="Unassembled WGS sequence"/>
</dbReference>
<evidence type="ECO:0000313" key="1">
    <source>
        <dbReference type="EMBL" id="KAJ9063031.1"/>
    </source>
</evidence>
<organism evidence="1 2">
    <name type="scientific">Entomophthora muscae</name>
    <dbReference type="NCBI Taxonomy" id="34485"/>
    <lineage>
        <taxon>Eukaryota</taxon>
        <taxon>Fungi</taxon>
        <taxon>Fungi incertae sedis</taxon>
        <taxon>Zoopagomycota</taxon>
        <taxon>Entomophthoromycotina</taxon>
        <taxon>Entomophthoromycetes</taxon>
        <taxon>Entomophthorales</taxon>
        <taxon>Entomophthoraceae</taxon>
        <taxon>Entomophthora</taxon>
    </lineage>
</organism>
<dbReference type="EMBL" id="QTSX02004981">
    <property type="protein sequence ID" value="KAJ9063031.1"/>
    <property type="molecule type" value="Genomic_DNA"/>
</dbReference>
<gene>
    <name evidence="1" type="ORF">DSO57_1004323</name>
</gene>
<keyword evidence="2" id="KW-1185">Reference proteome</keyword>
<protein>
    <submittedName>
        <fullName evidence="1">Uncharacterized protein</fullName>
    </submittedName>
</protein>
<comment type="caution">
    <text evidence="1">The sequence shown here is derived from an EMBL/GenBank/DDBJ whole genome shotgun (WGS) entry which is preliminary data.</text>
</comment>
<sequence>MGSQDQPLSGAAPAATNNHAPNLGICNGPKAALLACTPVQVALKPPRDTWLGNSTNVRSGVQTQKTQQNGGHLNKI</sequence>